<dbReference type="Proteomes" id="UP000247810">
    <property type="component" value="Unassembled WGS sequence"/>
</dbReference>
<evidence type="ECO:0000313" key="2">
    <source>
        <dbReference type="EMBL" id="PYH90144.1"/>
    </source>
</evidence>
<reference evidence="2 3" key="1">
    <citation type="submission" date="2018-02" db="EMBL/GenBank/DDBJ databases">
        <title>The genomes of Aspergillus section Nigri reveals drivers in fungal speciation.</title>
        <authorList>
            <consortium name="DOE Joint Genome Institute"/>
            <person name="Vesth T.C."/>
            <person name="Nybo J."/>
            <person name="Theobald S."/>
            <person name="Brandl J."/>
            <person name="Frisvad J.C."/>
            <person name="Nielsen K.F."/>
            <person name="Lyhne E.K."/>
            <person name="Kogle M.E."/>
            <person name="Kuo A."/>
            <person name="Riley R."/>
            <person name="Clum A."/>
            <person name="Nolan M."/>
            <person name="Lipzen A."/>
            <person name="Salamov A."/>
            <person name="Henrissat B."/>
            <person name="Wiebenga A."/>
            <person name="De vries R.P."/>
            <person name="Grigoriev I.V."/>
            <person name="Mortensen U.H."/>
            <person name="Andersen M.R."/>
            <person name="Baker S.E."/>
        </authorList>
    </citation>
    <scope>NUCLEOTIDE SEQUENCE [LARGE SCALE GENOMIC DNA]</scope>
    <source>
        <strain evidence="2 3">CBS 707.79</strain>
    </source>
</reference>
<sequence length="71" mass="7961">MQHFRHASLPGFISIYVSSSSSFPDRARLCFVLSTSPRYSLGTICVHVYLSSLYLHLTFTSSGIAFFHSID</sequence>
<dbReference type="VEuPathDB" id="FungiDB:BO71DRAFT_90297"/>
<organism evidence="2 3">
    <name type="scientific">Aspergillus ellipticus CBS 707.79</name>
    <dbReference type="NCBI Taxonomy" id="1448320"/>
    <lineage>
        <taxon>Eukaryota</taxon>
        <taxon>Fungi</taxon>
        <taxon>Dikarya</taxon>
        <taxon>Ascomycota</taxon>
        <taxon>Pezizomycotina</taxon>
        <taxon>Eurotiomycetes</taxon>
        <taxon>Eurotiomycetidae</taxon>
        <taxon>Eurotiales</taxon>
        <taxon>Aspergillaceae</taxon>
        <taxon>Aspergillus</taxon>
        <taxon>Aspergillus subgen. Circumdati</taxon>
    </lineage>
</organism>
<accession>A0A319CYM7</accession>
<evidence type="ECO:0000256" key="1">
    <source>
        <dbReference type="SAM" id="Phobius"/>
    </source>
</evidence>
<keyword evidence="1" id="KW-1133">Transmembrane helix</keyword>
<name>A0A319CYM7_9EURO</name>
<gene>
    <name evidence="2" type="ORF">BO71DRAFT_90297</name>
</gene>
<keyword evidence="1" id="KW-0812">Transmembrane</keyword>
<proteinExistence type="predicted"/>
<keyword evidence="1" id="KW-0472">Membrane</keyword>
<feature type="transmembrane region" description="Helical" evidence="1">
    <location>
        <begin position="46"/>
        <end position="67"/>
    </location>
</feature>
<dbReference type="EMBL" id="KZ825996">
    <property type="protein sequence ID" value="PYH90144.1"/>
    <property type="molecule type" value="Genomic_DNA"/>
</dbReference>
<evidence type="ECO:0000313" key="3">
    <source>
        <dbReference type="Proteomes" id="UP000247810"/>
    </source>
</evidence>
<keyword evidence="3" id="KW-1185">Reference proteome</keyword>
<dbReference type="AlphaFoldDB" id="A0A319CYM7"/>
<protein>
    <submittedName>
        <fullName evidence="2">Uncharacterized protein</fullName>
    </submittedName>
</protein>